<accession>G5GHB4</accession>
<gene>
    <name evidence="8" type="ORF">HMPREF9333_00954</name>
</gene>
<keyword evidence="2" id="KW-1003">Cell membrane</keyword>
<evidence type="ECO:0000256" key="1">
    <source>
        <dbReference type="ARBA" id="ARBA00004651"/>
    </source>
</evidence>
<dbReference type="PATRIC" id="fig|679200.3.peg.1005"/>
<dbReference type="PANTHER" id="PTHR30619:SF7">
    <property type="entry name" value="BETA-LACTAMASE DOMAIN PROTEIN"/>
    <property type="match status" value="1"/>
</dbReference>
<evidence type="ECO:0000256" key="4">
    <source>
        <dbReference type="ARBA" id="ARBA00022989"/>
    </source>
</evidence>
<feature type="transmembrane region" description="Helical" evidence="6">
    <location>
        <begin position="180"/>
        <end position="202"/>
    </location>
</feature>
<reference evidence="8 9" key="1">
    <citation type="submission" date="2011-08" db="EMBL/GenBank/DDBJ databases">
        <title>The Genome Sequence of Johnsonella ignava ATCC 51276.</title>
        <authorList>
            <consortium name="The Broad Institute Genome Sequencing Platform"/>
            <person name="Earl A."/>
            <person name="Ward D."/>
            <person name="Feldgarden M."/>
            <person name="Gevers D."/>
            <person name="Izard J."/>
            <person name="Blanton J.M."/>
            <person name="Baranova O.V."/>
            <person name="Dewhirst F.E."/>
            <person name="Young S.K."/>
            <person name="Zeng Q."/>
            <person name="Gargeya S."/>
            <person name="Fitzgerald M."/>
            <person name="Haas B."/>
            <person name="Abouelleil A."/>
            <person name="Alvarado L."/>
            <person name="Arachchi H.M."/>
            <person name="Berlin A."/>
            <person name="Brown A."/>
            <person name="Chapman S.B."/>
            <person name="Chen Z."/>
            <person name="Dunbar C."/>
            <person name="Freedman E."/>
            <person name="Gearin G."/>
            <person name="Gellesch M."/>
            <person name="Goldberg J."/>
            <person name="Griggs A."/>
            <person name="Gujja S."/>
            <person name="Heiman D."/>
            <person name="Howarth C."/>
            <person name="Larson L."/>
            <person name="Lui A."/>
            <person name="MacDonald P.J.P."/>
            <person name="Montmayeur A."/>
            <person name="Murphy C."/>
            <person name="Neiman D."/>
            <person name="Pearson M."/>
            <person name="Priest M."/>
            <person name="Roberts A."/>
            <person name="Saif S."/>
            <person name="Shea T."/>
            <person name="Shenoy N."/>
            <person name="Sisk P."/>
            <person name="Stolte C."/>
            <person name="Sykes S."/>
            <person name="Wortman J."/>
            <person name="Nusbaum C."/>
            <person name="Birren B."/>
        </authorList>
    </citation>
    <scope>NUCLEOTIDE SEQUENCE [LARGE SCALE GENOMIC DNA]</scope>
    <source>
        <strain evidence="8 9">ATCC 51276</strain>
    </source>
</reference>
<dbReference type="GO" id="GO:0030420">
    <property type="term" value="P:establishment of competence for transformation"/>
    <property type="evidence" value="ECO:0007669"/>
    <property type="project" value="InterPro"/>
</dbReference>
<dbReference type="eggNOG" id="COG2333">
    <property type="taxonomic scope" value="Bacteria"/>
</dbReference>
<dbReference type="Pfam" id="PF03772">
    <property type="entry name" value="Competence"/>
    <property type="match status" value="1"/>
</dbReference>
<evidence type="ECO:0000256" key="3">
    <source>
        <dbReference type="ARBA" id="ARBA00022692"/>
    </source>
</evidence>
<dbReference type="Pfam" id="PF13567">
    <property type="entry name" value="DUF4131"/>
    <property type="match status" value="1"/>
</dbReference>
<dbReference type="PANTHER" id="PTHR30619">
    <property type="entry name" value="DNA INTERNALIZATION/COMPETENCE PROTEIN COMEC/REC2"/>
    <property type="match status" value="1"/>
</dbReference>
<dbReference type="InterPro" id="IPR035681">
    <property type="entry name" value="ComA-like_MBL"/>
</dbReference>
<feature type="transmembrane region" description="Helical" evidence="6">
    <location>
        <begin position="403"/>
        <end position="423"/>
    </location>
</feature>
<dbReference type="AlphaFoldDB" id="G5GHB4"/>
<sequence>MVFIFSVLRINIENYIYLNGEYVKHIEDHVKNKSSYAGSFVINGTIDNIDLKGDKLKITMGCIIIHADVYDAKDLKIGNKIRVTGKVKYIQHASNPGEFDSYMYYRALGIRFILTADRMEIIDSGYNRILQYTYSVRRFCVNRLSEVFNKDTSGFCAAAVFGDKSLLDEDRYRLYQKNGIAHLLAVSGLHVGIFGMAVYMFLRKKIKLKFITCAATAGTILVVYSMLTGSPLSVVRAVIMMLTAFIAEILGRTYDLDSAAGIAGFCILMYSPYSLFQAGFLLSFSAVFSIGMVSTPVIKKYNIKNKFLYALVFGILIQLSTLPLITYFFYSFPLYGFIINLIAIPLMSIFLCTSLTALIVYIVCKPLALIIRYIPECIILFYTKLCTWFSKLPCCSVLTGRPSVFQIVIYYILFCCWLYIILYKIPDRIKKNKENIPFKNKIPYIIRYESIFIIRLYDKIRIKLKESGIKIRFILFTGLIIILPAILFKIPSFHTEIHFIDVGQGDGIYIKIGKEDILIDSGSTTNKEFGKYTLKPFLQCMAVKSIERVFITHADIDHTSGILYLLEEDNEISIEHIYLPYPALNDPKYDRIRQAAAGRKIEISYISRGDRVGGFLCISPQTDCGISDTNEQSIVLLYNEGSFKALFTGDAGKLSEEKIMSDEKICDMINNITLLKVGHHGSFTASGEEFINLLNPQVGILSYGAGNRYGHPHKEVVYILKKYNVRTYETALCGEIEVRIYKNRADISTFLKYADD</sequence>
<evidence type="ECO:0000256" key="2">
    <source>
        <dbReference type="ARBA" id="ARBA00022475"/>
    </source>
</evidence>
<dbReference type="Proteomes" id="UP000003011">
    <property type="component" value="Unassembled WGS sequence"/>
</dbReference>
<organism evidence="8 9">
    <name type="scientific">Johnsonella ignava ATCC 51276</name>
    <dbReference type="NCBI Taxonomy" id="679200"/>
    <lineage>
        <taxon>Bacteria</taxon>
        <taxon>Bacillati</taxon>
        <taxon>Bacillota</taxon>
        <taxon>Clostridia</taxon>
        <taxon>Lachnospirales</taxon>
        <taxon>Lachnospiraceae</taxon>
        <taxon>Johnsonella</taxon>
    </lineage>
</organism>
<name>G5GHB4_9FIRM</name>
<dbReference type="NCBIfam" id="TIGR00361">
    <property type="entry name" value="ComEC_Rec2"/>
    <property type="match status" value="1"/>
</dbReference>
<proteinExistence type="predicted"/>
<comment type="caution">
    <text evidence="8">The sequence shown here is derived from an EMBL/GenBank/DDBJ whole genome shotgun (WGS) entry which is preliminary data.</text>
</comment>
<dbReference type="InterPro" id="IPR025405">
    <property type="entry name" value="DUF4131"/>
</dbReference>
<dbReference type="InterPro" id="IPR004477">
    <property type="entry name" value="ComEC_N"/>
</dbReference>
<feature type="transmembrane region" description="Helical" evidence="6">
    <location>
        <begin position="469"/>
        <end position="488"/>
    </location>
</feature>
<dbReference type="STRING" id="679200.HMPREF9333_00954"/>
<dbReference type="GO" id="GO:0005886">
    <property type="term" value="C:plasma membrane"/>
    <property type="evidence" value="ECO:0007669"/>
    <property type="project" value="UniProtKB-SubCell"/>
</dbReference>
<dbReference type="InterPro" id="IPR036866">
    <property type="entry name" value="RibonucZ/Hydroxyglut_hydro"/>
</dbReference>
<feature type="domain" description="Metallo-beta-lactamase" evidence="7">
    <location>
        <begin position="504"/>
        <end position="679"/>
    </location>
</feature>
<dbReference type="EMBL" id="ACZL01000015">
    <property type="protein sequence ID" value="EHI55911.1"/>
    <property type="molecule type" value="Genomic_DNA"/>
</dbReference>
<dbReference type="Pfam" id="PF00753">
    <property type="entry name" value="Lactamase_B"/>
    <property type="match status" value="1"/>
</dbReference>
<dbReference type="SUPFAM" id="SSF56281">
    <property type="entry name" value="Metallo-hydrolase/oxidoreductase"/>
    <property type="match status" value="1"/>
</dbReference>
<dbReference type="SMART" id="SM00849">
    <property type="entry name" value="Lactamase_B"/>
    <property type="match status" value="1"/>
</dbReference>
<evidence type="ECO:0000313" key="8">
    <source>
        <dbReference type="EMBL" id="EHI55911.1"/>
    </source>
</evidence>
<dbReference type="Gene3D" id="3.60.15.10">
    <property type="entry name" value="Ribonuclease Z/Hydroxyacylglutathione hydrolase-like"/>
    <property type="match status" value="1"/>
</dbReference>
<keyword evidence="3 6" id="KW-0812">Transmembrane</keyword>
<protein>
    <submittedName>
        <fullName evidence="8">DNA internalization-like competence protein ComEC/Rec2</fullName>
    </submittedName>
</protein>
<evidence type="ECO:0000259" key="7">
    <source>
        <dbReference type="SMART" id="SM00849"/>
    </source>
</evidence>
<evidence type="ECO:0000256" key="5">
    <source>
        <dbReference type="ARBA" id="ARBA00023136"/>
    </source>
</evidence>
<keyword evidence="9" id="KW-1185">Reference proteome</keyword>
<dbReference type="eggNOG" id="COG0658">
    <property type="taxonomic scope" value="Bacteria"/>
</dbReference>
<feature type="transmembrane region" description="Helical" evidence="6">
    <location>
        <begin position="370"/>
        <end position="391"/>
    </location>
</feature>
<evidence type="ECO:0000313" key="9">
    <source>
        <dbReference type="Proteomes" id="UP000003011"/>
    </source>
</evidence>
<dbReference type="HOGENOM" id="CLU_010363_2_2_9"/>
<dbReference type="CDD" id="cd07731">
    <property type="entry name" value="ComA-like_MBL-fold"/>
    <property type="match status" value="1"/>
</dbReference>
<feature type="transmembrane region" description="Helical" evidence="6">
    <location>
        <begin position="336"/>
        <end position="363"/>
    </location>
</feature>
<keyword evidence="5 6" id="KW-0472">Membrane</keyword>
<feature type="transmembrane region" description="Helical" evidence="6">
    <location>
        <begin position="274"/>
        <end position="295"/>
    </location>
</feature>
<feature type="transmembrane region" description="Helical" evidence="6">
    <location>
        <begin position="307"/>
        <end position="330"/>
    </location>
</feature>
<dbReference type="NCBIfam" id="TIGR00360">
    <property type="entry name" value="ComEC_N-term"/>
    <property type="match status" value="1"/>
</dbReference>
<dbReference type="InterPro" id="IPR052159">
    <property type="entry name" value="Competence_DNA_uptake"/>
</dbReference>
<feature type="transmembrane region" description="Helical" evidence="6">
    <location>
        <begin position="234"/>
        <end position="254"/>
    </location>
</feature>
<evidence type="ECO:0000256" key="6">
    <source>
        <dbReference type="SAM" id="Phobius"/>
    </source>
</evidence>
<comment type="subcellular location">
    <subcellularLocation>
        <location evidence="1">Cell membrane</location>
        <topology evidence="1">Multi-pass membrane protein</topology>
    </subcellularLocation>
</comment>
<dbReference type="InterPro" id="IPR001279">
    <property type="entry name" value="Metallo-B-lactamas"/>
</dbReference>
<dbReference type="InterPro" id="IPR004797">
    <property type="entry name" value="Competence_ComEC/Rec2"/>
</dbReference>
<keyword evidence="4 6" id="KW-1133">Transmembrane helix</keyword>